<feature type="domain" description="Aminotransferase class I/classII large" evidence="4">
    <location>
        <begin position="24"/>
        <end position="118"/>
    </location>
</feature>
<gene>
    <name evidence="5" type="ORF">g.9654</name>
</gene>
<reference evidence="5" key="1">
    <citation type="submission" date="2015-12" db="EMBL/GenBank/DDBJ databases">
        <title>De novo transcriptome assembly of four potential Pierce s Disease insect vectors from Arizona vineyards.</title>
        <authorList>
            <person name="Tassone E.E."/>
        </authorList>
    </citation>
    <scope>NUCLEOTIDE SEQUENCE</scope>
</reference>
<evidence type="ECO:0000256" key="2">
    <source>
        <dbReference type="ARBA" id="ARBA00008392"/>
    </source>
</evidence>
<comment type="cofactor">
    <cofactor evidence="1">
        <name>pyridoxal 5'-phosphate</name>
        <dbReference type="ChEBI" id="CHEBI:597326"/>
    </cofactor>
</comment>
<accession>A0A1B6EDC5</accession>
<dbReference type="SUPFAM" id="SSF53383">
    <property type="entry name" value="PLP-dependent transferases"/>
    <property type="match status" value="1"/>
</dbReference>
<dbReference type="InterPro" id="IPR004839">
    <property type="entry name" value="Aminotransferase_I/II_large"/>
</dbReference>
<name>A0A1B6EDC5_9HEMI</name>
<dbReference type="GO" id="GO:0046512">
    <property type="term" value="P:sphingosine biosynthetic process"/>
    <property type="evidence" value="ECO:0007669"/>
    <property type="project" value="TreeGrafter"/>
</dbReference>
<dbReference type="Pfam" id="PF00155">
    <property type="entry name" value="Aminotran_1_2"/>
    <property type="match status" value="1"/>
</dbReference>
<evidence type="ECO:0000313" key="5">
    <source>
        <dbReference type="EMBL" id="JAS35925.1"/>
    </source>
</evidence>
<sequence>MSPPVTQQILSSMKIIMGEDGTDDGIRRIAQLARNTRYVRRRLHKMGLIIYGNEDSPVIPILVYMFSKIGAVVRTLEQKQIATVGVGFPATPLMEGRIRICLSAAHTKEQLDKALDIIAKVSETLGLKYSQRPRPTEEIVYGSEDELE</sequence>
<dbReference type="GO" id="GO:0016020">
    <property type="term" value="C:membrane"/>
    <property type="evidence" value="ECO:0007669"/>
    <property type="project" value="GOC"/>
</dbReference>
<dbReference type="InterPro" id="IPR015424">
    <property type="entry name" value="PyrdxlP-dep_Trfase"/>
</dbReference>
<evidence type="ECO:0000256" key="3">
    <source>
        <dbReference type="ARBA" id="ARBA00022679"/>
    </source>
</evidence>
<proteinExistence type="inferred from homology"/>
<dbReference type="EMBL" id="GEDC01001373">
    <property type="protein sequence ID" value="JAS35925.1"/>
    <property type="molecule type" value="Transcribed_RNA"/>
</dbReference>
<dbReference type="InterPro" id="IPR050087">
    <property type="entry name" value="AON_synthase_class-II"/>
</dbReference>
<dbReference type="GO" id="GO:0030170">
    <property type="term" value="F:pyridoxal phosphate binding"/>
    <property type="evidence" value="ECO:0007669"/>
    <property type="project" value="InterPro"/>
</dbReference>
<dbReference type="PANTHER" id="PTHR13693:SF3">
    <property type="entry name" value="LD36009P"/>
    <property type="match status" value="1"/>
</dbReference>
<evidence type="ECO:0000259" key="4">
    <source>
        <dbReference type="Pfam" id="PF00155"/>
    </source>
</evidence>
<dbReference type="GO" id="GO:0004758">
    <property type="term" value="F:serine C-palmitoyltransferase activity"/>
    <property type="evidence" value="ECO:0007669"/>
    <property type="project" value="TreeGrafter"/>
</dbReference>
<organism evidence="5">
    <name type="scientific">Clastoptera arizonana</name>
    <name type="common">Arizona spittle bug</name>
    <dbReference type="NCBI Taxonomy" id="38151"/>
    <lineage>
        <taxon>Eukaryota</taxon>
        <taxon>Metazoa</taxon>
        <taxon>Ecdysozoa</taxon>
        <taxon>Arthropoda</taxon>
        <taxon>Hexapoda</taxon>
        <taxon>Insecta</taxon>
        <taxon>Pterygota</taxon>
        <taxon>Neoptera</taxon>
        <taxon>Paraneoptera</taxon>
        <taxon>Hemiptera</taxon>
        <taxon>Auchenorrhyncha</taxon>
        <taxon>Cercopoidea</taxon>
        <taxon>Clastopteridae</taxon>
        <taxon>Clastoptera</taxon>
    </lineage>
</organism>
<keyword evidence="3" id="KW-0808">Transferase</keyword>
<dbReference type="PANTHER" id="PTHR13693">
    <property type="entry name" value="CLASS II AMINOTRANSFERASE/8-AMINO-7-OXONONANOATE SYNTHASE"/>
    <property type="match status" value="1"/>
</dbReference>
<evidence type="ECO:0000256" key="1">
    <source>
        <dbReference type="ARBA" id="ARBA00001933"/>
    </source>
</evidence>
<dbReference type="InterPro" id="IPR015422">
    <property type="entry name" value="PyrdxlP-dep_Trfase_small"/>
</dbReference>
<dbReference type="AlphaFoldDB" id="A0A1B6EDC5"/>
<dbReference type="Gene3D" id="3.90.1150.10">
    <property type="entry name" value="Aspartate Aminotransferase, domain 1"/>
    <property type="match status" value="1"/>
</dbReference>
<dbReference type="GO" id="GO:0046513">
    <property type="term" value="P:ceramide biosynthetic process"/>
    <property type="evidence" value="ECO:0007669"/>
    <property type="project" value="TreeGrafter"/>
</dbReference>
<comment type="similarity">
    <text evidence="2">Belongs to the class-II pyridoxal-phosphate-dependent aminotransferase family.</text>
</comment>
<dbReference type="GO" id="GO:0017059">
    <property type="term" value="C:serine palmitoyltransferase complex"/>
    <property type="evidence" value="ECO:0007669"/>
    <property type="project" value="TreeGrafter"/>
</dbReference>
<protein>
    <recommendedName>
        <fullName evidence="4">Aminotransferase class I/classII large domain-containing protein</fullName>
    </recommendedName>
</protein>